<evidence type="ECO:0000313" key="1">
    <source>
        <dbReference type="EMBL" id="CAB4174528.1"/>
    </source>
</evidence>
<evidence type="ECO:0000313" key="2">
    <source>
        <dbReference type="EMBL" id="CAB4186289.1"/>
    </source>
</evidence>
<dbReference type="EMBL" id="LR796921">
    <property type="protein sequence ID" value="CAB4174528.1"/>
    <property type="molecule type" value="Genomic_DNA"/>
</dbReference>
<organism evidence="2">
    <name type="scientific">uncultured Caudovirales phage</name>
    <dbReference type="NCBI Taxonomy" id="2100421"/>
    <lineage>
        <taxon>Viruses</taxon>
        <taxon>Duplodnaviria</taxon>
        <taxon>Heunggongvirae</taxon>
        <taxon>Uroviricota</taxon>
        <taxon>Caudoviricetes</taxon>
        <taxon>Peduoviridae</taxon>
        <taxon>Maltschvirus</taxon>
        <taxon>Maltschvirus maltsch</taxon>
    </lineage>
</organism>
<dbReference type="EMBL" id="LR797086">
    <property type="protein sequence ID" value="CAB4186289.1"/>
    <property type="molecule type" value="Genomic_DNA"/>
</dbReference>
<gene>
    <name evidence="2" type="ORF">UFOVP1138_60</name>
    <name evidence="3" type="ORF">UFOVP1394_57</name>
    <name evidence="1" type="ORF">UFOVP975_60</name>
</gene>
<sequence>MIVLFDNTVIGDTTPELKAIYEKVAKATGLDFHPQFRYSESTTEEEAAARPILAKMGYELKYFSGCFNPYLCKITRR</sequence>
<evidence type="ECO:0000313" key="3">
    <source>
        <dbReference type="EMBL" id="CAB4204437.1"/>
    </source>
</evidence>
<proteinExistence type="predicted"/>
<dbReference type="EMBL" id="LR797345">
    <property type="protein sequence ID" value="CAB4204437.1"/>
    <property type="molecule type" value="Genomic_DNA"/>
</dbReference>
<name>A0A6J5QNS5_9CAUD</name>
<protein>
    <submittedName>
        <fullName evidence="2">Uncharacterized protein</fullName>
    </submittedName>
</protein>
<reference evidence="2" key="1">
    <citation type="submission" date="2020-05" db="EMBL/GenBank/DDBJ databases">
        <authorList>
            <person name="Chiriac C."/>
            <person name="Salcher M."/>
            <person name="Ghai R."/>
            <person name="Kavagutti S V."/>
        </authorList>
    </citation>
    <scope>NUCLEOTIDE SEQUENCE</scope>
</reference>
<accession>A0A6J5QNS5</accession>